<protein>
    <submittedName>
        <fullName evidence="1">Uncharacterized protein</fullName>
    </submittedName>
</protein>
<organism evidence="1 2">
    <name type="scientific">Eumeta variegata</name>
    <name type="common">Bagworm moth</name>
    <name type="synonym">Eumeta japonica</name>
    <dbReference type="NCBI Taxonomy" id="151549"/>
    <lineage>
        <taxon>Eukaryota</taxon>
        <taxon>Metazoa</taxon>
        <taxon>Ecdysozoa</taxon>
        <taxon>Arthropoda</taxon>
        <taxon>Hexapoda</taxon>
        <taxon>Insecta</taxon>
        <taxon>Pterygota</taxon>
        <taxon>Neoptera</taxon>
        <taxon>Endopterygota</taxon>
        <taxon>Lepidoptera</taxon>
        <taxon>Glossata</taxon>
        <taxon>Ditrysia</taxon>
        <taxon>Tineoidea</taxon>
        <taxon>Psychidae</taxon>
        <taxon>Oiketicinae</taxon>
        <taxon>Eumeta</taxon>
    </lineage>
</organism>
<gene>
    <name evidence="1" type="ORF">EVAR_80886_1</name>
</gene>
<evidence type="ECO:0000313" key="2">
    <source>
        <dbReference type="Proteomes" id="UP000299102"/>
    </source>
</evidence>
<reference evidence="1 2" key="1">
    <citation type="journal article" date="2019" name="Commun. Biol.">
        <title>The bagworm genome reveals a unique fibroin gene that provides high tensile strength.</title>
        <authorList>
            <person name="Kono N."/>
            <person name="Nakamura H."/>
            <person name="Ohtoshi R."/>
            <person name="Tomita M."/>
            <person name="Numata K."/>
            <person name="Arakawa K."/>
        </authorList>
    </citation>
    <scope>NUCLEOTIDE SEQUENCE [LARGE SCALE GENOMIC DNA]</scope>
</reference>
<sequence>MARARADDTRPLWEALRNQDIKVTSIHYVSHKYLSVRTLRVRIRRGAKKADQRVNLRIEIGVVQKPFTAPARAAPTTGTERRSTL</sequence>
<keyword evidence="2" id="KW-1185">Reference proteome</keyword>
<dbReference type="EMBL" id="BGZK01000255">
    <property type="protein sequence ID" value="GBP32120.1"/>
    <property type="molecule type" value="Genomic_DNA"/>
</dbReference>
<name>A0A4C1V0T5_EUMVA</name>
<evidence type="ECO:0000313" key="1">
    <source>
        <dbReference type="EMBL" id="GBP32120.1"/>
    </source>
</evidence>
<dbReference type="Proteomes" id="UP000299102">
    <property type="component" value="Unassembled WGS sequence"/>
</dbReference>
<accession>A0A4C1V0T5</accession>
<dbReference type="AlphaFoldDB" id="A0A4C1V0T5"/>
<comment type="caution">
    <text evidence="1">The sequence shown here is derived from an EMBL/GenBank/DDBJ whole genome shotgun (WGS) entry which is preliminary data.</text>
</comment>
<proteinExistence type="predicted"/>